<reference evidence="8 9" key="3">
    <citation type="journal article" name="Genome Announc.">
        <title>Improved Draft Genome Sequence of Clostridium pasteurianum Strain ATCC 6013 (DSM 525) Using a Hybrid Next-Generation Sequencing Approach.</title>
        <authorList>
            <person name="Pyne M.E."/>
            <person name="Utturkar S."/>
            <person name="Brown S.D."/>
            <person name="Moo-Young M."/>
            <person name="Chung D.A."/>
            <person name="Chou C.P."/>
        </authorList>
    </citation>
    <scope>NUCLEOTIDE SEQUENCE [LARGE SCALE GENOMIC DNA]</scope>
    <source>
        <strain evidence="8 9">ATCC 6013</strain>
    </source>
</reference>
<feature type="transmembrane region" description="Helical" evidence="5">
    <location>
        <begin position="24"/>
        <end position="51"/>
    </location>
</feature>
<comment type="catalytic activity">
    <reaction evidence="5">
        <text>a quinone + NADH + 5 H(+)(in) = a quinol + NAD(+) + 4 H(+)(out)</text>
        <dbReference type="Rhea" id="RHEA:57888"/>
        <dbReference type="ChEBI" id="CHEBI:15378"/>
        <dbReference type="ChEBI" id="CHEBI:24646"/>
        <dbReference type="ChEBI" id="CHEBI:57540"/>
        <dbReference type="ChEBI" id="CHEBI:57945"/>
        <dbReference type="ChEBI" id="CHEBI:132124"/>
    </reaction>
</comment>
<dbReference type="PROSITE" id="PS00668">
    <property type="entry name" value="COMPLEX1_ND1_2"/>
    <property type="match status" value="1"/>
</dbReference>
<feature type="transmembrane region" description="Helical" evidence="5">
    <location>
        <begin position="259"/>
        <end position="279"/>
    </location>
</feature>
<dbReference type="eggNOG" id="COG1005">
    <property type="taxonomic scope" value="Bacteria"/>
</dbReference>
<keyword evidence="4 5" id="KW-0472">Membrane</keyword>
<keyword evidence="5" id="KW-1278">Translocase</keyword>
<evidence type="ECO:0000256" key="1">
    <source>
        <dbReference type="ARBA" id="ARBA00004141"/>
    </source>
</evidence>
<dbReference type="AlphaFoldDB" id="A0A0H3J9A2"/>
<evidence type="ECO:0000256" key="3">
    <source>
        <dbReference type="ARBA" id="ARBA00022989"/>
    </source>
</evidence>
<gene>
    <name evidence="5 7" type="primary">nuoH</name>
    <name evidence="7" type="ORF">CLPA_c25340</name>
    <name evidence="8" type="ORF">CP6013_00646</name>
</gene>
<organism evidence="7 10">
    <name type="scientific">Clostridium pasteurianum DSM 525 = ATCC 6013</name>
    <dbReference type="NCBI Taxonomy" id="1262449"/>
    <lineage>
        <taxon>Bacteria</taxon>
        <taxon>Bacillati</taxon>
        <taxon>Bacillota</taxon>
        <taxon>Clostridia</taxon>
        <taxon>Eubacteriales</taxon>
        <taxon>Clostridiaceae</taxon>
        <taxon>Clostridium</taxon>
    </lineage>
</organism>
<evidence type="ECO:0000256" key="6">
    <source>
        <dbReference type="RuleBase" id="RU000471"/>
    </source>
</evidence>
<feature type="transmembrane region" description="Helical" evidence="5">
    <location>
        <begin position="133"/>
        <end position="152"/>
    </location>
</feature>
<dbReference type="GeneID" id="93074669"/>
<dbReference type="KEGG" id="cpae:CPAST_c25340"/>
<feature type="transmembrane region" description="Helical" evidence="5">
    <location>
        <begin position="203"/>
        <end position="222"/>
    </location>
</feature>
<evidence type="ECO:0000313" key="7">
    <source>
        <dbReference type="EMBL" id="AJA52591.1"/>
    </source>
</evidence>
<evidence type="ECO:0000313" key="8">
    <source>
        <dbReference type="EMBL" id="KRU11399.1"/>
    </source>
</evidence>
<keyword evidence="5" id="KW-1003">Cell membrane</keyword>
<evidence type="ECO:0000313" key="9">
    <source>
        <dbReference type="Proteomes" id="UP000028042"/>
    </source>
</evidence>
<dbReference type="PATRIC" id="fig|1262449.3.peg.3501"/>
<keyword evidence="2 5" id="KW-0812">Transmembrane</keyword>
<name>A0A0H3J9A2_CLOPA</name>
<dbReference type="Proteomes" id="UP000028042">
    <property type="component" value="Unassembled WGS sequence"/>
</dbReference>
<feature type="transmembrane region" description="Helical" evidence="5">
    <location>
        <begin position="98"/>
        <end position="121"/>
    </location>
</feature>
<keyword evidence="7" id="KW-0560">Oxidoreductase</keyword>
<reference evidence="7 10" key="1">
    <citation type="journal article" date="2015" name="Genome Announc.">
        <title>Complete Genome Sequence of the Nitrogen-Fixing and Solvent-Producing Clostridium pasteurianum DSM 525.</title>
        <authorList>
            <person name="Poehlein A."/>
            <person name="Grosse-Honebrink A."/>
            <person name="Zhang Y."/>
            <person name="Minton N.P."/>
            <person name="Daniel R."/>
        </authorList>
    </citation>
    <scope>NUCLEOTIDE SEQUENCE [LARGE SCALE GENOMIC DNA]</scope>
    <source>
        <strain evidence="7">DSM 525</strain>
        <strain evidence="10">DSM 525 / ATCC 6013</strain>
    </source>
</reference>
<dbReference type="InterPro" id="IPR001694">
    <property type="entry name" value="NADH_UbQ_OxRdtase_su1/FPO"/>
</dbReference>
<feature type="transmembrane region" description="Helical" evidence="5">
    <location>
        <begin position="285"/>
        <end position="306"/>
    </location>
</feature>
<dbReference type="EMBL" id="CP009268">
    <property type="protein sequence ID" value="AJA52591.1"/>
    <property type="molecule type" value="Genomic_DNA"/>
</dbReference>
<dbReference type="GO" id="GO:0048038">
    <property type="term" value="F:quinone binding"/>
    <property type="evidence" value="ECO:0007669"/>
    <property type="project" value="UniProtKB-KW"/>
</dbReference>
<comment type="similarity">
    <text evidence="5 6">Belongs to the complex I subunit 1 family.</text>
</comment>
<dbReference type="EC" id="7.1.1.-" evidence="5"/>
<evidence type="ECO:0000313" key="10">
    <source>
        <dbReference type="Proteomes" id="UP000030905"/>
    </source>
</evidence>
<reference evidence="8" key="2">
    <citation type="submission" date="2015-10" db="EMBL/GenBank/DDBJ databases">
        <title>Improved Draft Genome Sequence of Clostridium pasteurianum Strain ATCC 6013 (DSM 525) Using a Hybrid Next-Generation Sequencing Approach.</title>
        <authorList>
            <person name="Pyne M.E."/>
            <person name="Utturkar S.M."/>
            <person name="Brown S.D."/>
            <person name="Moo-Young M."/>
            <person name="Chung D.A."/>
            <person name="Chou P.C."/>
        </authorList>
    </citation>
    <scope>NUCLEOTIDE SEQUENCE</scope>
    <source>
        <strain evidence="8">ATCC 6013</strain>
    </source>
</reference>
<dbReference type="HAMAP" id="MF_01350">
    <property type="entry name" value="NDH1_NuoH"/>
    <property type="match status" value="1"/>
</dbReference>
<protein>
    <recommendedName>
        <fullName evidence="5">NADH-quinone oxidoreductase subunit H</fullName>
        <ecNumber evidence="5">7.1.1.-</ecNumber>
    </recommendedName>
    <alternativeName>
        <fullName evidence="5">NADH dehydrogenase I subunit H</fullName>
    </alternativeName>
    <alternativeName>
        <fullName evidence="5">NDH-1 subunit H</fullName>
    </alternativeName>
</protein>
<evidence type="ECO:0000256" key="5">
    <source>
        <dbReference type="HAMAP-Rule" id="MF_01350"/>
    </source>
</evidence>
<keyword evidence="5" id="KW-0874">Quinone</keyword>
<sequence>MENIFINISNWAEKLILALGIPNVLVSIIMSIIYFIAIVVFVLLNAMYLIYLERKFCGFLQQRLGPNRFGPRGILQSLADVVKLLGKEDIIPSKADRWVFRLASLLVMVPALLVYAVLPFGKNMIAANLNLGVIYFIAISGTASVPILMAGWGSNNKYSLLGGMRVVAQMISYEIPMIFSLLGIVMLSGSLNLGEIISAQHNVWFIFLQPIAFVVYFIAATAELNRGPFDLPEGEQEIVAGPFTEYSGMRYALFYLAEYTNMFAISALMVTLFFGGASGPILPSWIWFILKTYVIILLFMLVRWTFPRFRLDHMMSLNWKYLIPISLMNVLFTGIGVKIFQLIKG</sequence>
<feature type="transmembrane region" description="Helical" evidence="5">
    <location>
        <begin position="173"/>
        <end position="191"/>
    </location>
</feature>
<comment type="function">
    <text evidence="5">NDH-1 shuttles electrons from NADH, via FMN and iron-sulfur (Fe-S) centers, to quinones in the respiratory chain. The immediate electron acceptor for the enzyme in this species is believed to be ubiquinone. Couples the redox reaction to proton translocation (for every two electrons transferred, four hydrogen ions are translocated across the cytoplasmic membrane), and thus conserves the redox energy in a proton gradient. This subunit may bind ubiquinone.</text>
</comment>
<keyword evidence="10" id="KW-1185">Reference proteome</keyword>
<dbReference type="GO" id="GO:0016655">
    <property type="term" value="F:oxidoreductase activity, acting on NAD(P)H, quinone or similar compound as acceptor"/>
    <property type="evidence" value="ECO:0007669"/>
    <property type="project" value="UniProtKB-UniRule"/>
</dbReference>
<feature type="transmembrane region" description="Helical" evidence="5">
    <location>
        <begin position="318"/>
        <end position="343"/>
    </location>
</feature>
<proteinExistence type="inferred from homology"/>
<keyword evidence="5" id="KW-0830">Ubiquinone</keyword>
<dbReference type="Pfam" id="PF00146">
    <property type="entry name" value="NADHdh"/>
    <property type="match status" value="1"/>
</dbReference>
<dbReference type="GO" id="GO:0009060">
    <property type="term" value="P:aerobic respiration"/>
    <property type="evidence" value="ECO:0007669"/>
    <property type="project" value="TreeGrafter"/>
</dbReference>
<comment type="subcellular location">
    <subcellularLocation>
        <location evidence="5 6">Cell membrane</location>
        <topology evidence="5 6">Multi-pass membrane protein</topology>
    </subcellularLocation>
    <subcellularLocation>
        <location evidence="1">Membrane</location>
        <topology evidence="1">Multi-pass membrane protein</topology>
    </subcellularLocation>
</comment>
<dbReference type="GO" id="GO:0003954">
    <property type="term" value="F:NADH dehydrogenase activity"/>
    <property type="evidence" value="ECO:0007669"/>
    <property type="project" value="TreeGrafter"/>
</dbReference>
<keyword evidence="5 6" id="KW-0520">NAD</keyword>
<evidence type="ECO:0000256" key="2">
    <source>
        <dbReference type="ARBA" id="ARBA00022692"/>
    </source>
</evidence>
<dbReference type="GO" id="GO:0005886">
    <property type="term" value="C:plasma membrane"/>
    <property type="evidence" value="ECO:0007669"/>
    <property type="project" value="UniProtKB-SubCell"/>
</dbReference>
<dbReference type="EMBL" id="JPGY02000001">
    <property type="protein sequence ID" value="KRU11399.1"/>
    <property type="molecule type" value="Genomic_DNA"/>
</dbReference>
<keyword evidence="3 5" id="KW-1133">Transmembrane helix</keyword>
<dbReference type="RefSeq" id="WP_003447436.1">
    <property type="nucleotide sequence ID" value="NZ_ANZB01000015.1"/>
</dbReference>
<dbReference type="Proteomes" id="UP000030905">
    <property type="component" value="Chromosome"/>
</dbReference>
<dbReference type="PANTHER" id="PTHR11432:SF3">
    <property type="entry name" value="NADH-UBIQUINONE OXIDOREDUCTASE CHAIN 1"/>
    <property type="match status" value="1"/>
</dbReference>
<dbReference type="InterPro" id="IPR018086">
    <property type="entry name" value="NADH_UbQ_OxRdtase_su1_CS"/>
</dbReference>
<dbReference type="PANTHER" id="PTHR11432">
    <property type="entry name" value="NADH DEHYDROGENASE SUBUNIT 1"/>
    <property type="match status" value="1"/>
</dbReference>
<comment type="subunit">
    <text evidence="5">NDH-1 is composed of 14 different subunits. Subunits NuoA, H, J, K, L, M, N constitute the membrane sector of the complex.</text>
</comment>
<dbReference type="NCBIfam" id="NF004741">
    <property type="entry name" value="PRK06076.1-2"/>
    <property type="match status" value="1"/>
</dbReference>
<evidence type="ECO:0000256" key="4">
    <source>
        <dbReference type="ARBA" id="ARBA00023136"/>
    </source>
</evidence>
<dbReference type="KEGG" id="cpat:CLPA_c25340"/>
<accession>A0A0H3J9A2</accession>